<reference evidence="3 4" key="1">
    <citation type="submission" date="2016-10" db="EMBL/GenBank/DDBJ databases">
        <title>Genome sequence of Streptomyces sp. MUSC 93.</title>
        <authorList>
            <person name="Lee L.-H."/>
            <person name="Ser H.-L."/>
            <person name="Law J.W.-F."/>
        </authorList>
    </citation>
    <scope>NUCLEOTIDE SEQUENCE [LARGE SCALE GENOMIC DNA]</scope>
    <source>
        <strain evidence="3 4">MUSC 93</strain>
    </source>
</reference>
<dbReference type="GO" id="GO:0009307">
    <property type="term" value="P:DNA restriction-modification system"/>
    <property type="evidence" value="ECO:0007669"/>
    <property type="project" value="InterPro"/>
</dbReference>
<gene>
    <name evidence="3" type="ORF">BIV24_15720</name>
</gene>
<dbReference type="InterPro" id="IPR011335">
    <property type="entry name" value="Restrct_endonuc-II-like"/>
</dbReference>
<dbReference type="GO" id="GO:0003677">
    <property type="term" value="F:DNA binding"/>
    <property type="evidence" value="ECO:0007669"/>
    <property type="project" value="InterPro"/>
</dbReference>
<dbReference type="EMBL" id="MLYP01000040">
    <property type="protein sequence ID" value="OIJ91697.1"/>
    <property type="molecule type" value="Genomic_DNA"/>
</dbReference>
<keyword evidence="1" id="KW-0472">Membrane</keyword>
<sequence length="246" mass="27130">MFDEDGSLDPVLKVILWLILGLAIAKVAWQWLTEDAWPWLRDDVGGWFTEDVWGWLMGHPWWFALIILGTLVLLCFVVFSDRGGYVVAYSDTEDVEEEHATAPVADAPKVLTFRMKQLTAMSANGFEQACADLLARDGFVRARRVGGSGDLGADVVAWDGEGRKIVAQCKQYTAPVGSGAVQKFNGTARPEHGADIAVIVALNGFTKPATEFAERHDIILIGRPELKRWAHGEHLYAVVDEQHSPA</sequence>
<accession>A0A1S2PDL2</accession>
<dbReference type="InterPro" id="IPR052906">
    <property type="entry name" value="Type_IV_Methyl-Rstrct_Enzyme"/>
</dbReference>
<dbReference type="AlphaFoldDB" id="A0A1S2PDL2"/>
<organism evidence="3 4">
    <name type="scientific">Streptomyces colonosanans</name>
    <dbReference type="NCBI Taxonomy" id="1428652"/>
    <lineage>
        <taxon>Bacteria</taxon>
        <taxon>Bacillati</taxon>
        <taxon>Actinomycetota</taxon>
        <taxon>Actinomycetes</taxon>
        <taxon>Kitasatosporales</taxon>
        <taxon>Streptomycetaceae</taxon>
        <taxon>Streptomyces</taxon>
    </lineage>
</organism>
<dbReference type="InterPro" id="IPR011856">
    <property type="entry name" value="tRNA_endonuc-like_dom_sf"/>
</dbReference>
<dbReference type="InterPro" id="IPR007560">
    <property type="entry name" value="Restrct_endonuc_IV_Mrr"/>
</dbReference>
<dbReference type="RefSeq" id="WP_071366919.1">
    <property type="nucleotide sequence ID" value="NZ_MLYP01000040.1"/>
</dbReference>
<dbReference type="Gene3D" id="3.40.1350.10">
    <property type="match status" value="1"/>
</dbReference>
<keyword evidence="1" id="KW-1133">Transmembrane helix</keyword>
<evidence type="ECO:0000256" key="1">
    <source>
        <dbReference type="SAM" id="Phobius"/>
    </source>
</evidence>
<keyword evidence="4" id="KW-1185">Reference proteome</keyword>
<feature type="transmembrane region" description="Helical" evidence="1">
    <location>
        <begin position="12"/>
        <end position="32"/>
    </location>
</feature>
<dbReference type="PANTHER" id="PTHR30015">
    <property type="entry name" value="MRR RESTRICTION SYSTEM PROTEIN"/>
    <property type="match status" value="1"/>
</dbReference>
<evidence type="ECO:0000313" key="3">
    <source>
        <dbReference type="EMBL" id="OIJ91697.1"/>
    </source>
</evidence>
<feature type="domain" description="Restriction endonuclease type IV Mrr" evidence="2">
    <location>
        <begin position="119"/>
        <end position="229"/>
    </location>
</feature>
<proteinExistence type="predicted"/>
<dbReference type="OrthoDB" id="5181666at2"/>
<dbReference type="SUPFAM" id="SSF52980">
    <property type="entry name" value="Restriction endonuclease-like"/>
    <property type="match status" value="1"/>
</dbReference>
<dbReference type="Pfam" id="PF04471">
    <property type="entry name" value="Mrr_cat"/>
    <property type="match status" value="1"/>
</dbReference>
<dbReference type="PANTHER" id="PTHR30015:SF6">
    <property type="entry name" value="SLL1429 PROTEIN"/>
    <property type="match status" value="1"/>
</dbReference>
<dbReference type="STRING" id="1428652.BIV24_15720"/>
<dbReference type="GO" id="GO:0015666">
    <property type="term" value="F:restriction endodeoxyribonuclease activity"/>
    <property type="evidence" value="ECO:0007669"/>
    <property type="project" value="TreeGrafter"/>
</dbReference>
<evidence type="ECO:0000259" key="2">
    <source>
        <dbReference type="Pfam" id="PF04471"/>
    </source>
</evidence>
<comment type="caution">
    <text evidence="3">The sequence shown here is derived from an EMBL/GenBank/DDBJ whole genome shotgun (WGS) entry which is preliminary data.</text>
</comment>
<evidence type="ECO:0000313" key="4">
    <source>
        <dbReference type="Proteomes" id="UP000179935"/>
    </source>
</evidence>
<feature type="transmembrane region" description="Helical" evidence="1">
    <location>
        <begin position="61"/>
        <end position="79"/>
    </location>
</feature>
<keyword evidence="1" id="KW-0812">Transmembrane</keyword>
<protein>
    <recommendedName>
        <fullName evidence="2">Restriction endonuclease type IV Mrr domain-containing protein</fullName>
    </recommendedName>
</protein>
<dbReference type="Proteomes" id="UP000179935">
    <property type="component" value="Unassembled WGS sequence"/>
</dbReference>
<name>A0A1S2PDL2_9ACTN</name>